<dbReference type="InterPro" id="IPR050386">
    <property type="entry name" value="Glycosyl_hydrolase_5"/>
</dbReference>
<evidence type="ECO:0000313" key="7">
    <source>
        <dbReference type="EMBL" id="ADD61809.1"/>
    </source>
</evidence>
<keyword evidence="3" id="KW-0326">Glycosidase</keyword>
<accession>D9ZEQ5</accession>
<dbReference type="Pfam" id="PF00150">
    <property type="entry name" value="Cellulase"/>
    <property type="match status" value="1"/>
</dbReference>
<reference evidence="7" key="1">
    <citation type="journal article" date="2010" name="Genome Res.">
        <title>Functional metagenomics to mine the human gut microbiome for dietary fiber catabolic enzymes.</title>
        <authorList>
            <person name="Tasse L."/>
            <person name="Bercovici J."/>
            <person name="Pizzut-Serin S."/>
            <person name="Robe P."/>
            <person name="Tap J."/>
            <person name="Klopp C."/>
            <person name="Cantarel B.L."/>
            <person name="Coutinho P.M."/>
            <person name="Henrissat B."/>
            <person name="Leclerc M."/>
            <person name="Dore J."/>
            <person name="Monsan P."/>
            <person name="Remaud-Simeon M."/>
            <person name="Potocki-Veronese G."/>
        </authorList>
    </citation>
    <scope>NUCLEOTIDE SEQUENCE</scope>
</reference>
<keyword evidence="4" id="KW-0624">Polysaccharide degradation</keyword>
<name>D9ZEQ5_9ZZZZ</name>
<dbReference type="InterPro" id="IPR001547">
    <property type="entry name" value="Glyco_hydro_5"/>
</dbReference>
<evidence type="ECO:0000256" key="4">
    <source>
        <dbReference type="ARBA" id="ARBA00023326"/>
    </source>
</evidence>
<feature type="domain" description="Glycoside hydrolase family 5" evidence="6">
    <location>
        <begin position="114"/>
        <end position="406"/>
    </location>
</feature>
<organism evidence="7">
    <name type="scientific">uncultured organism</name>
    <dbReference type="NCBI Taxonomy" id="155900"/>
    <lineage>
        <taxon>unclassified sequences</taxon>
        <taxon>environmental samples</taxon>
    </lineage>
</organism>
<feature type="compositionally biased region" description="Acidic residues" evidence="5">
    <location>
        <begin position="46"/>
        <end position="63"/>
    </location>
</feature>
<evidence type="ECO:0000256" key="3">
    <source>
        <dbReference type="ARBA" id="ARBA00023295"/>
    </source>
</evidence>
<keyword evidence="1" id="KW-0378">Hydrolase</keyword>
<keyword evidence="2" id="KW-0119">Carbohydrate metabolism</keyword>
<feature type="region of interest" description="Disordered" evidence="5">
    <location>
        <begin position="1"/>
        <end position="68"/>
    </location>
</feature>
<dbReference type="GO" id="GO:0009251">
    <property type="term" value="P:glucan catabolic process"/>
    <property type="evidence" value="ECO:0007669"/>
    <property type="project" value="TreeGrafter"/>
</dbReference>
<dbReference type="InterPro" id="IPR017853">
    <property type="entry name" value="GH"/>
</dbReference>
<dbReference type="PANTHER" id="PTHR31297:SF41">
    <property type="entry name" value="ENDOGLUCANASE, PUTATIVE (AFU_ORTHOLOGUE AFUA_5G01830)-RELATED"/>
    <property type="match status" value="1"/>
</dbReference>
<evidence type="ECO:0000259" key="6">
    <source>
        <dbReference type="Pfam" id="PF00150"/>
    </source>
</evidence>
<proteinExistence type="predicted"/>
<dbReference type="AlphaFoldDB" id="D9ZEQ5"/>
<sequence length="438" mass="49506">MLLGGCGAENPADEKTVTGNAADVSAEKSETRMDSENNTTEKNDMAAEDTAAETESAETETEDSGVAIPEVVIEPKEIPDTDGMKFVRDMKIGWNLGNTFDAITNAQKEDDLSIEWSWCGEKTTKEMIDAVKAAGFKTLRLPVSWHNHVSGDHYTISEAWLDRVQEVLDYAVDDDMYVILNIHHDTDKEYCYPDKEHLEQSLSYMTFIWEQLADRFGDYDEHVIFESINEPRLVETDHEWWLDMNAAECVEAVECINEWNQNFVDVVRKTGGNNATRYLMVPGYDASADGVLNDKFVLPTDTAENEGKILVSVHAYIPYHFALQAATENESIDQFNASEKTSTNDIDQMMEKLYAKYISNEIPVVIGEFGARDKNGNLQSRVDYAAYYIAAARAYGMSCNWWDNNAFTGDGELFGLLDRKTVTWRYPKIVDALMKYAE</sequence>
<dbReference type="PROSITE" id="PS00659">
    <property type="entry name" value="GLYCOSYL_HYDROL_F5"/>
    <property type="match status" value="1"/>
</dbReference>
<dbReference type="SUPFAM" id="SSF51445">
    <property type="entry name" value="(Trans)glycosidases"/>
    <property type="match status" value="1"/>
</dbReference>
<feature type="compositionally biased region" description="Basic and acidic residues" evidence="5">
    <location>
        <begin position="25"/>
        <end position="45"/>
    </location>
</feature>
<evidence type="ECO:0000256" key="1">
    <source>
        <dbReference type="ARBA" id="ARBA00022801"/>
    </source>
</evidence>
<evidence type="ECO:0000256" key="5">
    <source>
        <dbReference type="SAM" id="MobiDB-lite"/>
    </source>
</evidence>
<evidence type="ECO:0000256" key="2">
    <source>
        <dbReference type="ARBA" id="ARBA00023277"/>
    </source>
</evidence>
<dbReference type="EMBL" id="GU942945">
    <property type="protein sequence ID" value="ADD61809.1"/>
    <property type="molecule type" value="Genomic_DNA"/>
</dbReference>
<dbReference type="Gene3D" id="3.20.20.80">
    <property type="entry name" value="Glycosidases"/>
    <property type="match status" value="1"/>
</dbReference>
<dbReference type="PANTHER" id="PTHR31297">
    <property type="entry name" value="GLUCAN ENDO-1,6-BETA-GLUCOSIDASE B"/>
    <property type="match status" value="1"/>
</dbReference>
<dbReference type="InterPro" id="IPR018087">
    <property type="entry name" value="Glyco_hydro_5_CS"/>
</dbReference>
<dbReference type="GO" id="GO:0005576">
    <property type="term" value="C:extracellular region"/>
    <property type="evidence" value="ECO:0007669"/>
    <property type="project" value="TreeGrafter"/>
</dbReference>
<dbReference type="CAZy" id="GH5">
    <property type="family name" value="Glycoside Hydrolase Family 5"/>
</dbReference>
<dbReference type="GO" id="GO:0008422">
    <property type="term" value="F:beta-glucosidase activity"/>
    <property type="evidence" value="ECO:0007669"/>
    <property type="project" value="TreeGrafter"/>
</dbReference>
<protein>
    <submittedName>
        <fullName evidence="7">Putative carbohydrate-active enzyme</fullName>
    </submittedName>
</protein>